<dbReference type="Pfam" id="PF00153">
    <property type="entry name" value="Mito_carr"/>
    <property type="match status" value="2"/>
</dbReference>
<evidence type="ECO:0000256" key="3">
    <source>
        <dbReference type="ARBA" id="ARBA00022448"/>
    </source>
</evidence>
<dbReference type="InterPro" id="IPR044712">
    <property type="entry name" value="SLC25A32-like"/>
</dbReference>
<feature type="transmembrane region" description="Helical" evidence="10">
    <location>
        <begin position="97"/>
        <end position="120"/>
    </location>
</feature>
<name>A0A836CHG8_9STRA</name>
<dbReference type="GO" id="GO:0016020">
    <property type="term" value="C:membrane"/>
    <property type="evidence" value="ECO:0007669"/>
    <property type="project" value="UniProtKB-SubCell"/>
</dbReference>
<evidence type="ECO:0000256" key="10">
    <source>
        <dbReference type="SAM" id="Phobius"/>
    </source>
</evidence>
<dbReference type="GO" id="GO:0006862">
    <property type="term" value="P:nucleotide transport"/>
    <property type="evidence" value="ECO:0007669"/>
    <property type="project" value="InterPro"/>
</dbReference>
<evidence type="ECO:0000256" key="5">
    <source>
        <dbReference type="ARBA" id="ARBA00022737"/>
    </source>
</evidence>
<evidence type="ECO:0000256" key="1">
    <source>
        <dbReference type="ARBA" id="ARBA00004141"/>
    </source>
</evidence>
<dbReference type="PANTHER" id="PTHR45683">
    <property type="entry name" value="MITOCHONDRIAL NICOTINAMIDE ADENINE DINUCLEOTIDE TRANSPORTER 1-RELATED-RELATED"/>
    <property type="match status" value="1"/>
</dbReference>
<evidence type="ECO:0000313" key="12">
    <source>
        <dbReference type="Proteomes" id="UP000664859"/>
    </source>
</evidence>
<feature type="transmembrane region" description="Helical" evidence="10">
    <location>
        <begin position="56"/>
        <end position="77"/>
    </location>
</feature>
<evidence type="ECO:0000256" key="8">
    <source>
        <dbReference type="PROSITE-ProRule" id="PRU00282"/>
    </source>
</evidence>
<evidence type="ECO:0000256" key="4">
    <source>
        <dbReference type="ARBA" id="ARBA00022692"/>
    </source>
</evidence>
<protein>
    <submittedName>
        <fullName evidence="11">Folate transporter</fullName>
    </submittedName>
</protein>
<gene>
    <name evidence="11" type="ORF">JKP88DRAFT_162189</name>
</gene>
<dbReference type="InterPro" id="IPR023395">
    <property type="entry name" value="MCP_dom_sf"/>
</dbReference>
<feature type="repeat" description="Solcar" evidence="8">
    <location>
        <begin position="1"/>
        <end position="84"/>
    </location>
</feature>
<organism evidence="11 12">
    <name type="scientific">Tribonema minus</name>
    <dbReference type="NCBI Taxonomy" id="303371"/>
    <lineage>
        <taxon>Eukaryota</taxon>
        <taxon>Sar</taxon>
        <taxon>Stramenopiles</taxon>
        <taxon>Ochrophyta</taxon>
        <taxon>PX clade</taxon>
        <taxon>Xanthophyceae</taxon>
        <taxon>Tribonematales</taxon>
        <taxon>Tribonemataceae</taxon>
        <taxon>Tribonema</taxon>
    </lineage>
</organism>
<accession>A0A836CHG8</accession>
<evidence type="ECO:0000256" key="9">
    <source>
        <dbReference type="RuleBase" id="RU000488"/>
    </source>
</evidence>
<dbReference type="OrthoDB" id="428293at2759"/>
<dbReference type="Proteomes" id="UP000664859">
    <property type="component" value="Unassembled WGS sequence"/>
</dbReference>
<dbReference type="SUPFAM" id="SSF103506">
    <property type="entry name" value="Mitochondrial carrier"/>
    <property type="match status" value="1"/>
</dbReference>
<feature type="repeat" description="Solcar" evidence="8">
    <location>
        <begin position="94"/>
        <end position="189"/>
    </location>
</feature>
<comment type="similarity">
    <text evidence="2 9">Belongs to the mitochondrial carrier (TC 2.A.29) family.</text>
</comment>
<keyword evidence="5" id="KW-0677">Repeat</keyword>
<sequence>HHLIAGTVAGVTSTTALYPLDLIKTHYQAYDKGKSPYRSLGAAFTTIVKQNGWSGLYSGLGPAVLGSGVSWGGYFYLYEWAKTSMRRFSDTEKLGPVHHLTAGMAAGNALVLLTNPIWLVKTRMQLQQQQQQRSTAAAGRRPYTGLSDAVATIVREEGALALYKGVVPALLLSGQGALQFAAYEWLKARVPRNLAQNDPHESLLMGASSKVFASLVRTPNMLLTLIRTAAARSHIINPTRAC</sequence>
<keyword evidence="12" id="KW-1185">Reference proteome</keyword>
<dbReference type="PROSITE" id="PS50920">
    <property type="entry name" value="SOLCAR"/>
    <property type="match status" value="2"/>
</dbReference>
<dbReference type="InterPro" id="IPR018108">
    <property type="entry name" value="MCP_transmembrane"/>
</dbReference>
<feature type="non-terminal residue" evidence="11">
    <location>
        <position position="242"/>
    </location>
</feature>
<comment type="subcellular location">
    <subcellularLocation>
        <location evidence="1">Membrane</location>
        <topology evidence="1">Multi-pass membrane protein</topology>
    </subcellularLocation>
</comment>
<dbReference type="EMBL" id="JAFCMP010000113">
    <property type="protein sequence ID" value="KAG5186102.1"/>
    <property type="molecule type" value="Genomic_DNA"/>
</dbReference>
<dbReference type="AlphaFoldDB" id="A0A836CHG8"/>
<evidence type="ECO:0000256" key="7">
    <source>
        <dbReference type="ARBA" id="ARBA00023136"/>
    </source>
</evidence>
<dbReference type="GO" id="GO:0055085">
    <property type="term" value="P:transmembrane transport"/>
    <property type="evidence" value="ECO:0007669"/>
    <property type="project" value="InterPro"/>
</dbReference>
<dbReference type="Gene3D" id="1.50.40.10">
    <property type="entry name" value="Mitochondrial carrier domain"/>
    <property type="match status" value="1"/>
</dbReference>
<keyword evidence="7 8" id="KW-0472">Membrane</keyword>
<reference evidence="11" key="1">
    <citation type="submission" date="2021-02" db="EMBL/GenBank/DDBJ databases">
        <title>First Annotated Genome of the Yellow-green Alga Tribonema minus.</title>
        <authorList>
            <person name="Mahan K.M."/>
        </authorList>
    </citation>
    <scope>NUCLEOTIDE SEQUENCE</scope>
    <source>
        <strain evidence="11">UTEX B ZZ1240</strain>
    </source>
</reference>
<evidence type="ECO:0000256" key="6">
    <source>
        <dbReference type="ARBA" id="ARBA00022989"/>
    </source>
</evidence>
<comment type="caution">
    <text evidence="11">The sequence shown here is derived from an EMBL/GenBank/DDBJ whole genome shotgun (WGS) entry which is preliminary data.</text>
</comment>
<keyword evidence="3 9" id="KW-0813">Transport</keyword>
<evidence type="ECO:0000313" key="11">
    <source>
        <dbReference type="EMBL" id="KAG5186102.1"/>
    </source>
</evidence>
<evidence type="ECO:0000256" key="2">
    <source>
        <dbReference type="ARBA" id="ARBA00006375"/>
    </source>
</evidence>
<proteinExistence type="inferred from homology"/>
<keyword evidence="6 10" id="KW-1133">Transmembrane helix</keyword>
<keyword evidence="4 8" id="KW-0812">Transmembrane</keyword>